<feature type="binding site" evidence="11">
    <location>
        <position position="246"/>
    </location>
    <ligand>
        <name>Ca(2+)</name>
        <dbReference type="ChEBI" id="CHEBI:29108"/>
        <label>3</label>
    </ligand>
</feature>
<dbReference type="FunFam" id="3.40.390.10:FF:000018">
    <property type="entry name" value="Metalloendoproteinase 1"/>
    <property type="match status" value="1"/>
</dbReference>
<feature type="chain" id="PRO_5029875702" description="Peptidase metallopeptidase domain-containing protein" evidence="12">
    <location>
        <begin position="17"/>
        <end position="361"/>
    </location>
</feature>
<dbReference type="GO" id="GO:0030574">
    <property type="term" value="P:collagen catabolic process"/>
    <property type="evidence" value="ECO:0007669"/>
    <property type="project" value="TreeGrafter"/>
</dbReference>
<keyword evidence="2" id="KW-0645">Protease</keyword>
<keyword evidence="6 11" id="KW-0862">Zinc</keyword>
<dbReference type="AlphaFoldDB" id="A0A7I8L1Z4"/>
<feature type="binding site" evidence="11">
    <location>
        <position position="221"/>
    </location>
    <ligand>
        <name>Zn(2+)</name>
        <dbReference type="ChEBI" id="CHEBI:29105"/>
        <label>1</label>
    </ligand>
</feature>
<comment type="similarity">
    <text evidence="1">Belongs to the peptidase M10A family. Matrix metalloproteinases (MMPs) subfamily.</text>
</comment>
<feature type="domain" description="Peptidase metallopeptidase" evidence="13">
    <location>
        <begin position="150"/>
        <end position="317"/>
    </location>
</feature>
<evidence type="ECO:0000256" key="4">
    <source>
        <dbReference type="ARBA" id="ARBA00022729"/>
    </source>
</evidence>
<comment type="cofactor">
    <cofactor evidence="11">
        <name>Ca(2+)</name>
        <dbReference type="ChEBI" id="CHEBI:29108"/>
    </cofactor>
    <text evidence="11">Can bind about 5 Ca(2+) ions per subunit.</text>
</comment>
<keyword evidence="7" id="KW-0482">Metalloprotease</keyword>
<evidence type="ECO:0000256" key="11">
    <source>
        <dbReference type="PIRSR" id="PIRSR621190-2"/>
    </source>
</evidence>
<evidence type="ECO:0000313" key="15">
    <source>
        <dbReference type="Proteomes" id="UP000663760"/>
    </source>
</evidence>
<dbReference type="Pfam" id="PF01471">
    <property type="entry name" value="PG_binding_1"/>
    <property type="match status" value="1"/>
</dbReference>
<feature type="binding site" evidence="11">
    <location>
        <position position="282"/>
    </location>
    <ligand>
        <name>Zn(2+)</name>
        <dbReference type="ChEBI" id="CHEBI:29105"/>
        <label>2</label>
        <note>catalytic</note>
    </ligand>
</feature>
<keyword evidence="4 12" id="KW-0732">Signal</keyword>
<dbReference type="SMART" id="SM00235">
    <property type="entry name" value="ZnMc"/>
    <property type="match status" value="1"/>
</dbReference>
<evidence type="ECO:0000256" key="8">
    <source>
        <dbReference type="ARBA" id="ARBA00023145"/>
    </source>
</evidence>
<feature type="binding site" evidence="11">
    <location>
        <position position="209"/>
    </location>
    <ligand>
        <name>Ca(2+)</name>
        <dbReference type="ChEBI" id="CHEBI:29108"/>
        <label>2</label>
    </ligand>
</feature>
<dbReference type="PRINTS" id="PR00138">
    <property type="entry name" value="MATRIXIN"/>
</dbReference>
<keyword evidence="5" id="KW-0378">Hydrolase</keyword>
<evidence type="ECO:0000313" key="14">
    <source>
        <dbReference type="EMBL" id="CAA7403606.1"/>
    </source>
</evidence>
<dbReference type="CDD" id="cd04278">
    <property type="entry name" value="ZnMc_MMP"/>
    <property type="match status" value="1"/>
</dbReference>
<keyword evidence="15" id="KW-1185">Reference proteome</keyword>
<evidence type="ECO:0000256" key="12">
    <source>
        <dbReference type="SAM" id="SignalP"/>
    </source>
</evidence>
<dbReference type="InterPro" id="IPR001818">
    <property type="entry name" value="Pept_M10_metallopeptidase"/>
</dbReference>
<dbReference type="PANTHER" id="PTHR10201:SF321">
    <property type="entry name" value="METALLOENDOPROTEINASE 4-MMP"/>
    <property type="match status" value="1"/>
</dbReference>
<evidence type="ECO:0000256" key="7">
    <source>
        <dbReference type="ARBA" id="ARBA00023049"/>
    </source>
</evidence>
<evidence type="ECO:0000256" key="1">
    <source>
        <dbReference type="ARBA" id="ARBA00009614"/>
    </source>
</evidence>
<feature type="binding site" evidence="11">
    <location>
        <position position="219"/>
    </location>
    <ligand>
        <name>Zn(2+)</name>
        <dbReference type="ChEBI" id="CHEBI:29105"/>
        <label>1</label>
    </ligand>
</feature>
<keyword evidence="8" id="KW-0865">Zymogen</keyword>
<dbReference type="EMBL" id="LR746273">
    <property type="protein sequence ID" value="CAA7403606.1"/>
    <property type="molecule type" value="Genomic_DNA"/>
</dbReference>
<dbReference type="GO" id="GO:0031012">
    <property type="term" value="C:extracellular matrix"/>
    <property type="evidence" value="ECO:0007669"/>
    <property type="project" value="InterPro"/>
</dbReference>
<feature type="binding site" evidence="11">
    <location>
        <position position="234"/>
    </location>
    <ligand>
        <name>Zn(2+)</name>
        <dbReference type="ChEBI" id="CHEBI:29105"/>
        <label>1</label>
    </ligand>
</feature>
<protein>
    <recommendedName>
        <fullName evidence="13">Peptidase metallopeptidase domain-containing protein</fullName>
    </recommendedName>
</protein>
<keyword evidence="11" id="KW-0106">Calcium</keyword>
<keyword evidence="3 11" id="KW-0479">Metal-binding</keyword>
<feature type="signal peptide" evidence="12">
    <location>
        <begin position="1"/>
        <end position="16"/>
    </location>
</feature>
<feature type="binding site" evidence="11">
    <location>
        <position position="249"/>
    </location>
    <ligand>
        <name>Ca(2+)</name>
        <dbReference type="ChEBI" id="CHEBI:29108"/>
        <label>1</label>
    </ligand>
</feature>
<dbReference type="SUPFAM" id="SSF55486">
    <property type="entry name" value="Metalloproteases ('zincins'), catalytic domain"/>
    <property type="match status" value="1"/>
</dbReference>
<dbReference type="OrthoDB" id="406838at2759"/>
<proteinExistence type="inferred from homology"/>
<dbReference type="GO" id="GO:0004222">
    <property type="term" value="F:metalloendopeptidase activity"/>
    <property type="evidence" value="ECO:0007669"/>
    <property type="project" value="InterPro"/>
</dbReference>
<comment type="cofactor">
    <cofactor evidence="11">
        <name>Zn(2+)</name>
        <dbReference type="ChEBI" id="CHEBI:29105"/>
    </cofactor>
    <text evidence="11">Binds 2 Zn(2+) ions per subunit.</text>
</comment>
<evidence type="ECO:0000256" key="9">
    <source>
        <dbReference type="ARBA" id="ARBA00023180"/>
    </source>
</evidence>
<sequence>MLPAIVPLLVLSMVVAHPPSSAARTSPWDLRSPSVGGAWAAFEGLVDAELGDQKTGVAELKRYLHRFGYLPSNLSDHRRVASRDGNNFTDAFDEVLESAVSLYQSKLGMAITGRLDGATVNQMMAPRCGVDDQNMRPQRRNSQRYAFFSGRPSWRRKAPVNLTYGFFPGNFIDYIPRAEVEAAFRRAFGRWAAVIPVSFVEVEEYWAADIKVGFHGGDHGDGEPFDGVLGVLAHAFSPENGRLHLDTAETWALDFEKEQSPVAVDLESVATHEIGHVLGLAHSPVKEAIMYPSLIPRKRKLKLHRDDVEGMQLLYGSNPHFRLDSLLASETSSAARIGNVVDVIRGGCLWALAVASYVKML</sequence>
<dbReference type="InterPro" id="IPR033739">
    <property type="entry name" value="M10A_MMP"/>
</dbReference>
<dbReference type="GO" id="GO:0008270">
    <property type="term" value="F:zinc ion binding"/>
    <property type="evidence" value="ECO:0007669"/>
    <property type="project" value="InterPro"/>
</dbReference>
<dbReference type="Pfam" id="PF00413">
    <property type="entry name" value="Peptidase_M10"/>
    <property type="match status" value="1"/>
</dbReference>
<dbReference type="SUPFAM" id="SSF47090">
    <property type="entry name" value="PGBD-like"/>
    <property type="match status" value="1"/>
</dbReference>
<feature type="binding site" evidence="11">
    <location>
        <position position="290"/>
    </location>
    <ligand>
        <name>Zn(2+)</name>
        <dbReference type="ChEBI" id="CHEBI:29105"/>
        <label>2</label>
        <note>catalytic</note>
    </ligand>
</feature>
<evidence type="ECO:0000259" key="13">
    <source>
        <dbReference type="SMART" id="SM00235"/>
    </source>
</evidence>
<feature type="binding site" evidence="11">
    <location>
        <position position="227"/>
    </location>
    <ligand>
        <name>Ca(2+)</name>
        <dbReference type="ChEBI" id="CHEBI:29108"/>
        <label>3</label>
    </ligand>
</feature>
<dbReference type="PANTHER" id="PTHR10201">
    <property type="entry name" value="MATRIX METALLOPROTEINASE"/>
    <property type="match status" value="1"/>
</dbReference>
<dbReference type="InterPro" id="IPR002477">
    <property type="entry name" value="Peptidoglycan-bd-like"/>
</dbReference>
<feature type="binding site" evidence="11">
    <location>
        <position position="226"/>
    </location>
    <ligand>
        <name>Ca(2+)</name>
        <dbReference type="ChEBI" id="CHEBI:29108"/>
        <label>3</label>
    </ligand>
</feature>
<evidence type="ECO:0000256" key="5">
    <source>
        <dbReference type="ARBA" id="ARBA00022801"/>
    </source>
</evidence>
<feature type="active site" evidence="10">
    <location>
        <position position="273"/>
    </location>
</feature>
<name>A0A7I8L1Z4_SPIIN</name>
<dbReference type="GO" id="GO:0006508">
    <property type="term" value="P:proteolysis"/>
    <property type="evidence" value="ECO:0007669"/>
    <property type="project" value="UniProtKB-KW"/>
</dbReference>
<feature type="binding site" evidence="11">
    <location>
        <position position="272"/>
    </location>
    <ligand>
        <name>Zn(2+)</name>
        <dbReference type="ChEBI" id="CHEBI:29105"/>
        <label>2</label>
        <note>catalytic</note>
    </ligand>
</feature>
<evidence type="ECO:0000256" key="3">
    <source>
        <dbReference type="ARBA" id="ARBA00022723"/>
    </source>
</evidence>
<dbReference type="InterPro" id="IPR021190">
    <property type="entry name" value="Pept_M10A"/>
</dbReference>
<dbReference type="InterPro" id="IPR036365">
    <property type="entry name" value="PGBD-like_sf"/>
</dbReference>
<keyword evidence="9" id="KW-0325">Glycoprotein</keyword>
<feature type="binding site" evidence="11">
    <location>
        <position position="249"/>
    </location>
    <ligand>
        <name>Ca(2+)</name>
        <dbReference type="ChEBI" id="CHEBI:29108"/>
        <label>3</label>
    </ligand>
</feature>
<dbReference type="Gene3D" id="3.40.390.10">
    <property type="entry name" value="Collagenase (Catalytic Domain)"/>
    <property type="match status" value="1"/>
</dbReference>
<dbReference type="InterPro" id="IPR024079">
    <property type="entry name" value="MetalloPept_cat_dom_sf"/>
</dbReference>
<gene>
    <name evidence="14" type="ORF">SI8410_10014284</name>
</gene>
<organism evidence="14 15">
    <name type="scientific">Spirodela intermedia</name>
    <name type="common">Intermediate duckweed</name>
    <dbReference type="NCBI Taxonomy" id="51605"/>
    <lineage>
        <taxon>Eukaryota</taxon>
        <taxon>Viridiplantae</taxon>
        <taxon>Streptophyta</taxon>
        <taxon>Embryophyta</taxon>
        <taxon>Tracheophyta</taxon>
        <taxon>Spermatophyta</taxon>
        <taxon>Magnoliopsida</taxon>
        <taxon>Liliopsida</taxon>
        <taxon>Araceae</taxon>
        <taxon>Lemnoideae</taxon>
        <taxon>Spirodela</taxon>
    </lineage>
</organism>
<feature type="binding site" description="in inhibited form" evidence="11">
    <location>
        <position position="128"/>
    </location>
    <ligand>
        <name>Zn(2+)</name>
        <dbReference type="ChEBI" id="CHEBI:29105"/>
        <label>2</label>
        <note>catalytic</note>
    </ligand>
</feature>
<evidence type="ECO:0000256" key="6">
    <source>
        <dbReference type="ARBA" id="ARBA00022833"/>
    </source>
</evidence>
<dbReference type="InterPro" id="IPR006026">
    <property type="entry name" value="Peptidase_Metallo"/>
</dbReference>
<evidence type="ECO:0000256" key="10">
    <source>
        <dbReference type="PIRSR" id="PIRSR621190-1"/>
    </source>
</evidence>
<feature type="binding site" evidence="11">
    <location>
        <position position="276"/>
    </location>
    <ligand>
        <name>Zn(2+)</name>
        <dbReference type="ChEBI" id="CHEBI:29105"/>
        <label>2</label>
        <note>catalytic</note>
    </ligand>
</feature>
<evidence type="ECO:0000256" key="2">
    <source>
        <dbReference type="ARBA" id="ARBA00022670"/>
    </source>
</evidence>
<feature type="binding site" evidence="11">
    <location>
        <position position="244"/>
    </location>
    <ligand>
        <name>Zn(2+)</name>
        <dbReference type="ChEBI" id="CHEBI:29105"/>
        <label>1</label>
    </ligand>
</feature>
<dbReference type="Proteomes" id="UP000663760">
    <property type="component" value="Chromosome 10"/>
</dbReference>
<dbReference type="GO" id="GO:0030198">
    <property type="term" value="P:extracellular matrix organization"/>
    <property type="evidence" value="ECO:0007669"/>
    <property type="project" value="TreeGrafter"/>
</dbReference>
<accession>A0A7I8L1Z4</accession>
<reference evidence="14" key="1">
    <citation type="submission" date="2020-02" db="EMBL/GenBank/DDBJ databases">
        <authorList>
            <person name="Scholz U."/>
            <person name="Mascher M."/>
            <person name="Fiebig A."/>
        </authorList>
    </citation>
    <scope>NUCLEOTIDE SEQUENCE</scope>
</reference>